<dbReference type="InterPro" id="IPR003593">
    <property type="entry name" value="AAA+_ATPase"/>
</dbReference>
<evidence type="ECO:0000313" key="12">
    <source>
        <dbReference type="Proteomes" id="UP000034246"/>
    </source>
</evidence>
<proteinExistence type="predicted"/>
<dbReference type="InterPro" id="IPR039421">
    <property type="entry name" value="Type_1_exporter"/>
</dbReference>
<evidence type="ECO:0000256" key="6">
    <source>
        <dbReference type="ARBA" id="ARBA00022989"/>
    </source>
</evidence>
<evidence type="ECO:0000256" key="3">
    <source>
        <dbReference type="ARBA" id="ARBA00022692"/>
    </source>
</evidence>
<feature type="transmembrane region" description="Helical" evidence="8">
    <location>
        <begin position="129"/>
        <end position="151"/>
    </location>
</feature>
<keyword evidence="2" id="KW-0813">Transport</keyword>
<name>A0A0G0RA06_9BACT</name>
<dbReference type="PROSITE" id="PS50929">
    <property type="entry name" value="ABC_TM1F"/>
    <property type="match status" value="1"/>
</dbReference>
<evidence type="ECO:0000256" key="1">
    <source>
        <dbReference type="ARBA" id="ARBA00004651"/>
    </source>
</evidence>
<dbReference type="Pfam" id="PF00664">
    <property type="entry name" value="ABC_membrane"/>
    <property type="match status" value="1"/>
</dbReference>
<dbReference type="FunFam" id="3.40.50.300:FF:000287">
    <property type="entry name" value="Multidrug ABC transporter ATP-binding protein"/>
    <property type="match status" value="1"/>
</dbReference>
<dbReference type="Pfam" id="PF00005">
    <property type="entry name" value="ABC_tran"/>
    <property type="match status" value="1"/>
</dbReference>
<sequence length="576" mass="66323">MGKILKTFYKFFFKKRAWAIFFIGLIFVSPAIESFSPYFYKLFVDAIPSYDTNLIMRILITYLAIRIIATIIDIVKMQVGDILSVDAGAETMSSIFSHVHKLDFAFHSSKSSGSLISAFKRGDGAFWNFYFAIHFRIVDVLVRFIVLLYFFKNLNTQIFLMILVTFALTSTITAVFVKYNIRARKKVNEYEDDISGVIVDNMINFETVKLFSKEKWEQNRLENIQSFWRKAVWKYIYTWRGFDLAMGIVMNASIFLILVYSLKMTMNKTFTIGDFVLVTSFLQSFYSHLFDLVFGLRDIAKSYADIHKYFSILDNKVQITDPENPKVIKSVKGEIEFKNVNFAYDKHSNKALKNIKLKIRQGQSIALVGRSGAGKTSFIKLLLRFFDPDSGNIIIDGLNLKKMTKTYLRSLFGVVPQEPILFNSTILYNIKYGKPKATKAEITAASKMANIYDFIESLPEKYETQVGERGIKLSGGQKQRLAIARMILSDPKIIIFDEATSQLDSESEKLIQEAFWKASNGKTVIIIAHRLSTIQRADKIVVLERGRIVEEGSHQELLLRDKSLYSHFWELQVKRE</sequence>
<dbReference type="EMBL" id="LBWP01000018">
    <property type="protein sequence ID" value="KKR10547.1"/>
    <property type="molecule type" value="Genomic_DNA"/>
</dbReference>
<comment type="subcellular location">
    <subcellularLocation>
        <location evidence="1">Cell membrane</location>
        <topology evidence="1">Multi-pass membrane protein</topology>
    </subcellularLocation>
</comment>
<feature type="transmembrane region" description="Helical" evidence="8">
    <location>
        <begin position="244"/>
        <end position="263"/>
    </location>
</feature>
<feature type="transmembrane region" description="Helical" evidence="8">
    <location>
        <begin position="157"/>
        <end position="177"/>
    </location>
</feature>
<dbReference type="GO" id="GO:0140359">
    <property type="term" value="F:ABC-type transporter activity"/>
    <property type="evidence" value="ECO:0007669"/>
    <property type="project" value="InterPro"/>
</dbReference>
<dbReference type="GO" id="GO:0016887">
    <property type="term" value="F:ATP hydrolysis activity"/>
    <property type="evidence" value="ECO:0007669"/>
    <property type="project" value="InterPro"/>
</dbReference>
<keyword evidence="3 8" id="KW-0812">Transmembrane</keyword>
<dbReference type="PROSITE" id="PS00211">
    <property type="entry name" value="ABC_TRANSPORTER_1"/>
    <property type="match status" value="1"/>
</dbReference>
<accession>A0A0G0RA06</accession>
<comment type="caution">
    <text evidence="11">The sequence shown here is derived from an EMBL/GenBank/DDBJ whole genome shotgun (WGS) entry which is preliminary data.</text>
</comment>
<dbReference type="STRING" id="1618550.UT39_C0018G0020"/>
<evidence type="ECO:0000313" key="11">
    <source>
        <dbReference type="EMBL" id="KKR10547.1"/>
    </source>
</evidence>
<evidence type="ECO:0000256" key="4">
    <source>
        <dbReference type="ARBA" id="ARBA00022741"/>
    </source>
</evidence>
<dbReference type="PROSITE" id="PS50893">
    <property type="entry name" value="ABC_TRANSPORTER_2"/>
    <property type="match status" value="1"/>
</dbReference>
<evidence type="ECO:0000256" key="2">
    <source>
        <dbReference type="ARBA" id="ARBA00022448"/>
    </source>
</evidence>
<dbReference type="SMART" id="SM00382">
    <property type="entry name" value="AAA"/>
    <property type="match status" value="1"/>
</dbReference>
<dbReference type="InterPro" id="IPR027417">
    <property type="entry name" value="P-loop_NTPase"/>
</dbReference>
<reference evidence="11 12" key="1">
    <citation type="journal article" date="2015" name="Nature">
        <title>rRNA introns, odd ribosomes, and small enigmatic genomes across a large radiation of phyla.</title>
        <authorList>
            <person name="Brown C.T."/>
            <person name="Hug L.A."/>
            <person name="Thomas B.C."/>
            <person name="Sharon I."/>
            <person name="Castelle C.J."/>
            <person name="Singh A."/>
            <person name="Wilkins M.J."/>
            <person name="Williams K.H."/>
            <person name="Banfield J.F."/>
        </authorList>
    </citation>
    <scope>NUCLEOTIDE SEQUENCE [LARGE SCALE GENOMIC DNA]</scope>
</reference>
<feature type="domain" description="ABC transporter" evidence="9">
    <location>
        <begin position="335"/>
        <end position="570"/>
    </location>
</feature>
<dbReference type="InterPro" id="IPR003439">
    <property type="entry name" value="ABC_transporter-like_ATP-bd"/>
</dbReference>
<dbReference type="Proteomes" id="UP000034246">
    <property type="component" value="Unassembled WGS sequence"/>
</dbReference>
<keyword evidence="7 8" id="KW-0472">Membrane</keyword>
<dbReference type="Gene3D" id="1.20.1560.10">
    <property type="entry name" value="ABC transporter type 1, transmembrane domain"/>
    <property type="match status" value="1"/>
</dbReference>
<protein>
    <submittedName>
        <fullName evidence="11">Fused permease/ATPase component of ABC transporter involved in Fe-S cluster assembly</fullName>
    </submittedName>
</protein>
<evidence type="ECO:0000256" key="8">
    <source>
        <dbReference type="SAM" id="Phobius"/>
    </source>
</evidence>
<dbReference type="SUPFAM" id="SSF90123">
    <property type="entry name" value="ABC transporter transmembrane region"/>
    <property type="match status" value="1"/>
</dbReference>
<evidence type="ECO:0000259" key="9">
    <source>
        <dbReference type="PROSITE" id="PS50893"/>
    </source>
</evidence>
<feature type="domain" description="ABC transmembrane type-1" evidence="10">
    <location>
        <begin position="31"/>
        <end position="301"/>
    </location>
</feature>
<dbReference type="SUPFAM" id="SSF52540">
    <property type="entry name" value="P-loop containing nucleoside triphosphate hydrolases"/>
    <property type="match status" value="1"/>
</dbReference>
<evidence type="ECO:0000256" key="7">
    <source>
        <dbReference type="ARBA" id="ARBA00023136"/>
    </source>
</evidence>
<keyword evidence="4" id="KW-0547">Nucleotide-binding</keyword>
<dbReference type="GO" id="GO:0005886">
    <property type="term" value="C:plasma membrane"/>
    <property type="evidence" value="ECO:0007669"/>
    <property type="project" value="UniProtKB-SubCell"/>
</dbReference>
<keyword evidence="5" id="KW-0067">ATP-binding</keyword>
<gene>
    <name evidence="11" type="ORF">UT39_C0018G0020</name>
</gene>
<dbReference type="AlphaFoldDB" id="A0A0G0RA06"/>
<dbReference type="GO" id="GO:0005524">
    <property type="term" value="F:ATP binding"/>
    <property type="evidence" value="ECO:0007669"/>
    <property type="project" value="UniProtKB-KW"/>
</dbReference>
<keyword evidence="6 8" id="KW-1133">Transmembrane helix</keyword>
<feature type="transmembrane region" description="Helical" evidence="8">
    <location>
        <begin position="55"/>
        <end position="75"/>
    </location>
</feature>
<dbReference type="InterPro" id="IPR036640">
    <property type="entry name" value="ABC1_TM_sf"/>
</dbReference>
<evidence type="ECO:0000259" key="10">
    <source>
        <dbReference type="PROSITE" id="PS50929"/>
    </source>
</evidence>
<organism evidence="11 12">
    <name type="scientific">Candidatus Woesebacteria bacterium GW2011_GWA1_39_21</name>
    <dbReference type="NCBI Taxonomy" id="1618550"/>
    <lineage>
        <taxon>Bacteria</taxon>
        <taxon>Candidatus Woeseibacteriota</taxon>
    </lineage>
</organism>
<dbReference type="InterPro" id="IPR017871">
    <property type="entry name" value="ABC_transporter-like_CS"/>
</dbReference>
<dbReference type="PANTHER" id="PTHR24221:SF503">
    <property type="entry name" value="MITOCHONDRIAL POTASSIUM CHANNEL ATP-BINDING SUBUNIT"/>
    <property type="match status" value="1"/>
</dbReference>
<dbReference type="InterPro" id="IPR011527">
    <property type="entry name" value="ABC1_TM_dom"/>
</dbReference>
<evidence type="ECO:0000256" key="5">
    <source>
        <dbReference type="ARBA" id="ARBA00022840"/>
    </source>
</evidence>
<dbReference type="PANTHER" id="PTHR24221">
    <property type="entry name" value="ATP-BINDING CASSETTE SUB-FAMILY B"/>
    <property type="match status" value="1"/>
</dbReference>
<dbReference type="Gene3D" id="3.40.50.300">
    <property type="entry name" value="P-loop containing nucleotide triphosphate hydrolases"/>
    <property type="match status" value="1"/>
</dbReference>